<reference evidence="1" key="1">
    <citation type="submission" date="2023-04" db="EMBL/GenBank/DDBJ databases">
        <title>Draft Genome sequencing of Naganishia species isolated from polar environments using Oxford Nanopore Technology.</title>
        <authorList>
            <person name="Leo P."/>
            <person name="Venkateswaran K."/>
        </authorList>
    </citation>
    <scope>NUCLEOTIDE SEQUENCE</scope>
    <source>
        <strain evidence="1">DBVPG 5303</strain>
    </source>
</reference>
<gene>
    <name evidence="1" type="ORF">QFC24_001443</name>
</gene>
<protein>
    <submittedName>
        <fullName evidence="1">Uncharacterized protein</fullName>
    </submittedName>
</protein>
<dbReference type="EMBL" id="JASBWV010000003">
    <property type="protein sequence ID" value="KAJ9127205.1"/>
    <property type="molecule type" value="Genomic_DNA"/>
</dbReference>
<accession>A0ACC2XUD4</accession>
<comment type="caution">
    <text evidence="1">The sequence shown here is derived from an EMBL/GenBank/DDBJ whole genome shotgun (WGS) entry which is preliminary data.</text>
</comment>
<evidence type="ECO:0000313" key="2">
    <source>
        <dbReference type="Proteomes" id="UP001234202"/>
    </source>
</evidence>
<evidence type="ECO:0000313" key="1">
    <source>
        <dbReference type="EMBL" id="KAJ9127205.1"/>
    </source>
</evidence>
<name>A0ACC2XUD4_9TREE</name>
<keyword evidence="2" id="KW-1185">Reference proteome</keyword>
<sequence>MAYGSIPPPSTTTELPIVAYSLPNGSSLTCFPVTGQSASIELCQFLCGVFNEELAMGRTYPQRGPMTLEEFTAYFFGATTIIGIVSASSSSSSTAVTDGQAVEGVTLEQARAGREWKDCVGGCYYVKPNYPGRASHNAGFLIPPTFRGLKIGKTLGRSYLIYGPKLGYRGSVFNLVFKNNLASLAIWDSLGFSRVGLIPAAGLLKTGPNGEEEYVDAVVVWKSFVDADGKPTA</sequence>
<organism evidence="1 2">
    <name type="scientific">Naganishia onofrii</name>
    <dbReference type="NCBI Taxonomy" id="1851511"/>
    <lineage>
        <taxon>Eukaryota</taxon>
        <taxon>Fungi</taxon>
        <taxon>Dikarya</taxon>
        <taxon>Basidiomycota</taxon>
        <taxon>Agaricomycotina</taxon>
        <taxon>Tremellomycetes</taxon>
        <taxon>Filobasidiales</taxon>
        <taxon>Filobasidiaceae</taxon>
        <taxon>Naganishia</taxon>
    </lineage>
</organism>
<dbReference type="Proteomes" id="UP001234202">
    <property type="component" value="Unassembled WGS sequence"/>
</dbReference>
<proteinExistence type="predicted"/>